<evidence type="ECO:0000313" key="2">
    <source>
        <dbReference type="EMBL" id="SVB27218.1"/>
    </source>
</evidence>
<gene>
    <name evidence="2" type="ORF">METZ01_LOCUS180072</name>
</gene>
<dbReference type="InterPro" id="IPR029058">
    <property type="entry name" value="AB_hydrolase_fold"/>
</dbReference>
<name>A0A382CLX2_9ZZZZ</name>
<dbReference type="Gene3D" id="3.40.50.1820">
    <property type="entry name" value="alpha/beta hydrolase"/>
    <property type="match status" value="1"/>
</dbReference>
<accession>A0A382CLX2</accession>
<reference evidence="2" key="1">
    <citation type="submission" date="2018-05" db="EMBL/GenBank/DDBJ databases">
        <authorList>
            <person name="Lanie J.A."/>
            <person name="Ng W.-L."/>
            <person name="Kazmierczak K.M."/>
            <person name="Andrzejewski T.M."/>
            <person name="Davidsen T.M."/>
            <person name="Wayne K.J."/>
            <person name="Tettelin H."/>
            <person name="Glass J.I."/>
            <person name="Rusch D."/>
            <person name="Podicherti R."/>
            <person name="Tsui H.-C.T."/>
            <person name="Winkler M.E."/>
        </authorList>
    </citation>
    <scope>NUCLEOTIDE SEQUENCE</scope>
</reference>
<sequence length="145" mass="15670">MPENKLELLWHDGHQRGSGLMVVLHGFAEHPAAALQLGAMLDTEHRYRVCAPHGPVKVAESKYAFYRSVSRMNPDPEDFNLARVAIRDAVEAAQATEGIDAADTVLVGFSQGAGLASLAALSKVKSTNVRALIVFGCRVYPDELV</sequence>
<dbReference type="InterPro" id="IPR003140">
    <property type="entry name" value="PLipase/COase/thioEstase"/>
</dbReference>
<feature type="domain" description="Phospholipase/carboxylesterase/thioesterase" evidence="1">
    <location>
        <begin position="15"/>
        <end position="141"/>
    </location>
</feature>
<dbReference type="EMBL" id="UINC01035194">
    <property type="protein sequence ID" value="SVB27218.1"/>
    <property type="molecule type" value="Genomic_DNA"/>
</dbReference>
<dbReference type="AlphaFoldDB" id="A0A382CLX2"/>
<protein>
    <recommendedName>
        <fullName evidence="1">Phospholipase/carboxylesterase/thioesterase domain-containing protein</fullName>
    </recommendedName>
</protein>
<organism evidence="2">
    <name type="scientific">marine metagenome</name>
    <dbReference type="NCBI Taxonomy" id="408172"/>
    <lineage>
        <taxon>unclassified sequences</taxon>
        <taxon>metagenomes</taxon>
        <taxon>ecological metagenomes</taxon>
    </lineage>
</organism>
<feature type="non-terminal residue" evidence="2">
    <location>
        <position position="145"/>
    </location>
</feature>
<dbReference type="GO" id="GO:0016787">
    <property type="term" value="F:hydrolase activity"/>
    <property type="evidence" value="ECO:0007669"/>
    <property type="project" value="InterPro"/>
</dbReference>
<dbReference type="Pfam" id="PF02230">
    <property type="entry name" value="Abhydrolase_2"/>
    <property type="match status" value="1"/>
</dbReference>
<dbReference type="SUPFAM" id="SSF53474">
    <property type="entry name" value="alpha/beta-Hydrolases"/>
    <property type="match status" value="1"/>
</dbReference>
<evidence type="ECO:0000259" key="1">
    <source>
        <dbReference type="Pfam" id="PF02230"/>
    </source>
</evidence>
<proteinExistence type="predicted"/>